<keyword evidence="4" id="KW-0158">Chromosome</keyword>
<dbReference type="EMBL" id="AQGS01000143">
    <property type="protein sequence ID" value="EPS41863.1"/>
    <property type="molecule type" value="Genomic_DNA"/>
</dbReference>
<evidence type="ECO:0000256" key="2">
    <source>
        <dbReference type="ARBA" id="ARBA00004584"/>
    </source>
</evidence>
<comment type="subcellular location">
    <subcellularLocation>
        <location evidence="2">Chromosome</location>
        <location evidence="2">Centromere</location>
    </subcellularLocation>
    <subcellularLocation>
        <location evidence="1">Nucleus</location>
    </subcellularLocation>
</comment>
<dbReference type="HOGENOM" id="CLU_023256_0_0_1"/>
<reference evidence="8" key="2">
    <citation type="submission" date="2013-04" db="EMBL/GenBank/DDBJ databases">
        <title>Genomic mechanisms accounting for the adaptation to parasitism in nematode-trapping fungi.</title>
        <authorList>
            <person name="Ahren D.G."/>
        </authorList>
    </citation>
    <scope>NUCLEOTIDE SEQUENCE [LARGE SCALE GENOMIC DNA]</scope>
    <source>
        <strain evidence="8">CBS 200.50</strain>
    </source>
</reference>
<dbReference type="OMA" id="RVFKNYY"/>
<evidence type="ECO:0000256" key="5">
    <source>
        <dbReference type="ARBA" id="ARBA00023242"/>
    </source>
</evidence>
<dbReference type="OrthoDB" id="6347512at2759"/>
<keyword evidence="5" id="KW-0539">Nucleus</keyword>
<dbReference type="Pfam" id="PF07778">
    <property type="entry name" value="CENP-I"/>
    <property type="match status" value="2"/>
</dbReference>
<protein>
    <recommendedName>
        <fullName evidence="9">Centromere protein I</fullName>
    </recommendedName>
</protein>
<evidence type="ECO:0000313" key="8">
    <source>
        <dbReference type="Proteomes" id="UP000015100"/>
    </source>
</evidence>
<accession>S8BR15</accession>
<dbReference type="PANTHER" id="PTHR48208">
    <property type="entry name" value="CENTROMERE PROTEIN I"/>
    <property type="match status" value="1"/>
</dbReference>
<dbReference type="GO" id="GO:0034080">
    <property type="term" value="P:CENP-A containing chromatin assembly"/>
    <property type="evidence" value="ECO:0007669"/>
    <property type="project" value="TreeGrafter"/>
</dbReference>
<keyword evidence="8" id="KW-1185">Reference proteome</keyword>
<reference evidence="7 8" key="1">
    <citation type="journal article" date="2013" name="PLoS Genet.">
        <title>Genomic mechanisms accounting for the adaptation to parasitism in nematode-trapping fungi.</title>
        <authorList>
            <person name="Meerupati T."/>
            <person name="Andersson K.M."/>
            <person name="Friman E."/>
            <person name="Kumar D."/>
            <person name="Tunlid A."/>
            <person name="Ahren D."/>
        </authorList>
    </citation>
    <scope>NUCLEOTIDE SEQUENCE [LARGE SCALE GENOMIC DNA]</scope>
    <source>
        <strain evidence="7 8">CBS 200.50</strain>
    </source>
</reference>
<dbReference type="STRING" id="1284197.S8BR15"/>
<organism evidence="7 8">
    <name type="scientific">Dactylellina haptotyla (strain CBS 200.50)</name>
    <name type="common">Nematode-trapping fungus</name>
    <name type="synonym">Monacrosporium haptotylum</name>
    <dbReference type="NCBI Taxonomy" id="1284197"/>
    <lineage>
        <taxon>Eukaryota</taxon>
        <taxon>Fungi</taxon>
        <taxon>Dikarya</taxon>
        <taxon>Ascomycota</taxon>
        <taxon>Pezizomycotina</taxon>
        <taxon>Orbiliomycetes</taxon>
        <taxon>Orbiliales</taxon>
        <taxon>Orbiliaceae</taxon>
        <taxon>Dactylellina</taxon>
    </lineage>
</organism>
<dbReference type="Proteomes" id="UP000015100">
    <property type="component" value="Unassembled WGS sequence"/>
</dbReference>
<dbReference type="PANTHER" id="PTHR48208:SF2">
    <property type="entry name" value="CENTROMERE PROTEIN I"/>
    <property type="match status" value="1"/>
</dbReference>
<dbReference type="InterPro" id="IPR012485">
    <property type="entry name" value="CENP-I"/>
</dbReference>
<dbReference type="GO" id="GO:0000939">
    <property type="term" value="C:inner kinetochore"/>
    <property type="evidence" value="ECO:0007669"/>
    <property type="project" value="TreeGrafter"/>
</dbReference>
<dbReference type="AlphaFoldDB" id="S8BR15"/>
<evidence type="ECO:0000256" key="6">
    <source>
        <dbReference type="ARBA" id="ARBA00023328"/>
    </source>
</evidence>
<evidence type="ECO:0008006" key="9">
    <source>
        <dbReference type="Google" id="ProtNLM"/>
    </source>
</evidence>
<dbReference type="eggNOG" id="ENOG502QU9H">
    <property type="taxonomic scope" value="Eukaryota"/>
</dbReference>
<sequence length="584" mass="66837">MASSQLATFASRTDVAGSRQINVDDLARKLDQLSEAATLKNAFTKEDIEHLVDQLSSYANINGLPHDHLESLLRILTLKKTYFDSPKTRVLVKALVPQGKIQPSTVIYLLGALGEGEHKAEYATQGLLLRWLVMSYDFLEGYSVLQQMYSVIFNFLMKLYEDHSDEQGVAGLLQVYQSFYPDVILRGSRRRSAFKIWDPVWLQNAHLIQSRHEAALDSENIAHDPHRRRNTRMLSKSGKGIVPALHTFEASETSVTLEEVENIRALVDNLQKLELPSQVGAVFQDDMFRNFVLLKGSEDIVSRLDNWTSAALFEELDTEQGSRQPSVRLDTFLHHVWDYTSMRKTLLPSVRDFLREYLLTWNGKWHRSAILGLLSFVQFSHLKDLKEGYFQKLEALLMNDSTEDVTALIRFHTAYMRNIVIQFSSTQAQTQEVDIRIAVKEYIVYVDRINSQAVINLQSKSDLTSILHTALEFYDVVVHVPHEQPVFDIVYPSDAIVYSSVFQGDAVSFSVLCGILAAYKQSFLELTELRAKDSRIAKYGEPDRAYVDHFNGFLMDISNFFWRFRCFCRDPAKDTNALGCLMRE</sequence>
<evidence type="ECO:0000256" key="1">
    <source>
        <dbReference type="ARBA" id="ARBA00004123"/>
    </source>
</evidence>
<keyword evidence="6" id="KW-0137">Centromere</keyword>
<evidence type="ECO:0000256" key="4">
    <source>
        <dbReference type="ARBA" id="ARBA00022454"/>
    </source>
</evidence>
<name>S8BR15_DACHA</name>
<dbReference type="GO" id="GO:0005634">
    <property type="term" value="C:nucleus"/>
    <property type="evidence" value="ECO:0007669"/>
    <property type="project" value="UniProtKB-SubCell"/>
</dbReference>
<proteinExistence type="inferred from homology"/>
<comment type="caution">
    <text evidence="7">The sequence shown here is derived from an EMBL/GenBank/DDBJ whole genome shotgun (WGS) entry which is preliminary data.</text>
</comment>
<evidence type="ECO:0000313" key="7">
    <source>
        <dbReference type="EMBL" id="EPS41863.1"/>
    </source>
</evidence>
<dbReference type="GO" id="GO:0000070">
    <property type="term" value="P:mitotic sister chromatid segregation"/>
    <property type="evidence" value="ECO:0007669"/>
    <property type="project" value="TreeGrafter"/>
</dbReference>
<gene>
    <name evidence="7" type="ORF">H072_4174</name>
</gene>
<comment type="similarity">
    <text evidence="3">Belongs to the CENP-I/CTF3 family.</text>
</comment>
<evidence type="ECO:0000256" key="3">
    <source>
        <dbReference type="ARBA" id="ARBA00005470"/>
    </source>
</evidence>